<comment type="caution">
    <text evidence="2">The sequence shown here is derived from an EMBL/GenBank/DDBJ whole genome shotgun (WGS) entry which is preliminary data.</text>
</comment>
<dbReference type="Proteomes" id="UP001054889">
    <property type="component" value="Unassembled WGS sequence"/>
</dbReference>
<gene>
    <name evidence="2" type="primary">ga21918</name>
    <name evidence="2" type="ORF">PR202_ga21918</name>
</gene>
<evidence type="ECO:0000313" key="3">
    <source>
        <dbReference type="Proteomes" id="UP001054889"/>
    </source>
</evidence>
<dbReference type="EMBL" id="BQKI01000011">
    <property type="protein sequence ID" value="GJN04373.1"/>
    <property type="molecule type" value="Genomic_DNA"/>
</dbReference>
<evidence type="ECO:0000256" key="1">
    <source>
        <dbReference type="SAM" id="MobiDB-lite"/>
    </source>
</evidence>
<evidence type="ECO:0000313" key="2">
    <source>
        <dbReference type="EMBL" id="GJN04373.1"/>
    </source>
</evidence>
<organism evidence="2 3">
    <name type="scientific">Eleusine coracana subsp. coracana</name>
    <dbReference type="NCBI Taxonomy" id="191504"/>
    <lineage>
        <taxon>Eukaryota</taxon>
        <taxon>Viridiplantae</taxon>
        <taxon>Streptophyta</taxon>
        <taxon>Embryophyta</taxon>
        <taxon>Tracheophyta</taxon>
        <taxon>Spermatophyta</taxon>
        <taxon>Magnoliopsida</taxon>
        <taxon>Liliopsida</taxon>
        <taxon>Poales</taxon>
        <taxon>Poaceae</taxon>
        <taxon>PACMAD clade</taxon>
        <taxon>Chloridoideae</taxon>
        <taxon>Cynodonteae</taxon>
        <taxon>Eleusininae</taxon>
        <taxon>Eleusine</taxon>
    </lineage>
</organism>
<sequence length="164" mass="17909">MATRTFQSLREAADLPPESLPTIVAAYAFSNLPSSLPDCPTLVDAATGISVSYPSFLAAVCSLACSLWSMLGLRPEDIAPLRIEDLSSILRSCPLAPSSRPRTRPPPPRITRTRPRCPALSSRWWCPMSEEYDRLLFDGRVPPPLPMAVKQSKTAASSGTVRRQ</sequence>
<dbReference type="AlphaFoldDB" id="A0AAV5D2N8"/>
<keyword evidence="3" id="KW-1185">Reference proteome</keyword>
<reference evidence="2" key="2">
    <citation type="submission" date="2021-12" db="EMBL/GenBank/DDBJ databases">
        <title>Resequencing data analysis of finger millet.</title>
        <authorList>
            <person name="Hatakeyama M."/>
            <person name="Aluri S."/>
            <person name="Balachadran M.T."/>
            <person name="Sivarajan S.R."/>
            <person name="Poveda L."/>
            <person name="Shimizu-Inatsugi R."/>
            <person name="Schlapbach R."/>
            <person name="Sreeman S.M."/>
            <person name="Shimizu K.K."/>
        </authorList>
    </citation>
    <scope>NUCLEOTIDE SEQUENCE</scope>
</reference>
<accession>A0AAV5D2N8</accession>
<proteinExistence type="predicted"/>
<protein>
    <submittedName>
        <fullName evidence="2">Uncharacterized protein</fullName>
    </submittedName>
</protein>
<reference evidence="2" key="1">
    <citation type="journal article" date="2018" name="DNA Res.">
        <title>Multiple hybrid de novo genome assembly of finger millet, an orphan allotetraploid crop.</title>
        <authorList>
            <person name="Hatakeyama M."/>
            <person name="Aluri S."/>
            <person name="Balachadran M.T."/>
            <person name="Sivarajan S.R."/>
            <person name="Patrignani A."/>
            <person name="Gruter S."/>
            <person name="Poveda L."/>
            <person name="Shimizu-Inatsugi R."/>
            <person name="Baeten J."/>
            <person name="Francoijs K.J."/>
            <person name="Nataraja K.N."/>
            <person name="Reddy Y.A.N."/>
            <person name="Phadnis S."/>
            <person name="Ravikumar R.L."/>
            <person name="Schlapbach R."/>
            <person name="Sreeman S.M."/>
            <person name="Shimizu K.K."/>
        </authorList>
    </citation>
    <scope>NUCLEOTIDE SEQUENCE</scope>
</reference>
<feature type="region of interest" description="Disordered" evidence="1">
    <location>
        <begin position="96"/>
        <end position="115"/>
    </location>
</feature>
<name>A0AAV5D2N8_ELECO</name>